<dbReference type="RefSeq" id="XP_031576485.1">
    <property type="nucleotide sequence ID" value="XM_031724347.1"/>
</dbReference>
<dbReference type="KEGG" id="bgh:BDBG_16384"/>
<name>A0A179UCJ5_BLAGS</name>
<sequence>MSRFSTSLINIRLFGKALNIILAAQRPLTLSEMNVDVNIDHKSESIHDLDLEEEGLEGSPQILVWIVRFNLSGQGLLPSPNCSGVVPRRSAIIYDYSQGPTLASLYHYP</sequence>
<dbReference type="VEuPathDB" id="FungiDB:BDBG_16384"/>
<keyword evidence="2" id="KW-1185">Reference proteome</keyword>
<dbReference type="Proteomes" id="UP000002038">
    <property type="component" value="Unassembled WGS sequence"/>
</dbReference>
<evidence type="ECO:0000313" key="2">
    <source>
        <dbReference type="Proteomes" id="UP000002038"/>
    </source>
</evidence>
<gene>
    <name evidence="1" type="ORF">BDBG_16384</name>
</gene>
<accession>A0A179UCJ5</accession>
<organism evidence="1 2">
    <name type="scientific">Blastomyces gilchristii (strain SLH14081)</name>
    <name type="common">Blastomyces dermatitidis</name>
    <dbReference type="NCBI Taxonomy" id="559298"/>
    <lineage>
        <taxon>Eukaryota</taxon>
        <taxon>Fungi</taxon>
        <taxon>Dikarya</taxon>
        <taxon>Ascomycota</taxon>
        <taxon>Pezizomycotina</taxon>
        <taxon>Eurotiomycetes</taxon>
        <taxon>Eurotiomycetidae</taxon>
        <taxon>Onygenales</taxon>
        <taxon>Ajellomycetaceae</taxon>
        <taxon>Blastomyces</taxon>
    </lineage>
</organism>
<dbReference type="GeneID" id="42528523"/>
<proteinExistence type="predicted"/>
<dbReference type="EMBL" id="GG657449">
    <property type="protein sequence ID" value="OAT05008.1"/>
    <property type="molecule type" value="Genomic_DNA"/>
</dbReference>
<evidence type="ECO:0000313" key="1">
    <source>
        <dbReference type="EMBL" id="OAT05008.1"/>
    </source>
</evidence>
<dbReference type="AlphaFoldDB" id="A0A179UCJ5"/>
<dbReference type="OrthoDB" id="163438at2759"/>
<reference evidence="2" key="1">
    <citation type="journal article" date="2015" name="PLoS Genet.">
        <title>The dynamic genome and transcriptome of the human fungal pathogen Blastomyces and close relative Emmonsia.</title>
        <authorList>
            <person name="Munoz J.F."/>
            <person name="Gauthier G.M."/>
            <person name="Desjardins C.A."/>
            <person name="Gallo J.E."/>
            <person name="Holder J."/>
            <person name="Sullivan T.D."/>
            <person name="Marty A.J."/>
            <person name="Carmen J.C."/>
            <person name="Chen Z."/>
            <person name="Ding L."/>
            <person name="Gujja S."/>
            <person name="Magrini V."/>
            <person name="Misas E."/>
            <person name="Mitreva M."/>
            <person name="Priest M."/>
            <person name="Saif S."/>
            <person name="Whiston E.A."/>
            <person name="Young S."/>
            <person name="Zeng Q."/>
            <person name="Goldman W.E."/>
            <person name="Mardis E.R."/>
            <person name="Taylor J.W."/>
            <person name="McEwen J.G."/>
            <person name="Clay O.K."/>
            <person name="Klein B.S."/>
            <person name="Cuomo C.A."/>
        </authorList>
    </citation>
    <scope>NUCLEOTIDE SEQUENCE [LARGE SCALE GENOMIC DNA]</scope>
    <source>
        <strain evidence="2">SLH14081</strain>
    </source>
</reference>
<protein>
    <submittedName>
        <fullName evidence="1">Uncharacterized protein</fullName>
    </submittedName>
</protein>